<keyword evidence="2" id="KW-1133">Transmembrane helix</keyword>
<dbReference type="InterPro" id="IPR050767">
    <property type="entry name" value="Sel1_AlgK"/>
</dbReference>
<dbReference type="PANTHER" id="PTHR11102:SF160">
    <property type="entry name" value="ERAD-ASSOCIATED E3 UBIQUITIN-PROTEIN LIGASE COMPONENT HRD3"/>
    <property type="match status" value="1"/>
</dbReference>
<protein>
    <submittedName>
        <fullName evidence="4">ERAD-associated E3 ubiquitin-protein ligase component Hrd3p</fullName>
    </submittedName>
</protein>
<dbReference type="InterPro" id="IPR006597">
    <property type="entry name" value="Sel1-like"/>
</dbReference>
<organism evidence="4 5">
    <name type="scientific">[Candida] railenensis</name>
    <dbReference type="NCBI Taxonomy" id="45579"/>
    <lineage>
        <taxon>Eukaryota</taxon>
        <taxon>Fungi</taxon>
        <taxon>Dikarya</taxon>
        <taxon>Ascomycota</taxon>
        <taxon>Saccharomycotina</taxon>
        <taxon>Pichiomycetes</taxon>
        <taxon>Debaryomycetaceae</taxon>
        <taxon>Kurtzmaniella</taxon>
    </lineage>
</organism>
<dbReference type="PANTHER" id="PTHR11102">
    <property type="entry name" value="SEL-1-LIKE PROTEIN"/>
    <property type="match status" value="1"/>
</dbReference>
<dbReference type="InterPro" id="IPR011990">
    <property type="entry name" value="TPR-like_helical_dom_sf"/>
</dbReference>
<dbReference type="EMBL" id="CAKXYY010000004">
    <property type="protein sequence ID" value="CAH2351582.1"/>
    <property type="molecule type" value="Genomic_DNA"/>
</dbReference>
<keyword evidence="2" id="KW-0472">Membrane</keyword>
<gene>
    <name evidence="4" type="ORF">CLIB1423_04S01310</name>
</gene>
<evidence type="ECO:0000256" key="2">
    <source>
        <dbReference type="SAM" id="Phobius"/>
    </source>
</evidence>
<dbReference type="OrthoDB" id="27934at2759"/>
<dbReference type="Proteomes" id="UP000837801">
    <property type="component" value="Unassembled WGS sequence"/>
</dbReference>
<comment type="caution">
    <text evidence="4">The sequence shown here is derived from an EMBL/GenBank/DDBJ whole genome shotgun (WGS) entry which is preliminary data.</text>
</comment>
<name>A0A9P0QMR7_9ASCO</name>
<feature type="chain" id="PRO_5040185527" evidence="3">
    <location>
        <begin position="23"/>
        <end position="849"/>
    </location>
</feature>
<evidence type="ECO:0000256" key="3">
    <source>
        <dbReference type="SAM" id="SignalP"/>
    </source>
</evidence>
<accession>A0A9P0QMR7</accession>
<keyword evidence="2" id="KW-0812">Transmembrane</keyword>
<feature type="signal peptide" evidence="3">
    <location>
        <begin position="1"/>
        <end position="22"/>
    </location>
</feature>
<dbReference type="SMART" id="SM00671">
    <property type="entry name" value="SEL1"/>
    <property type="match status" value="6"/>
</dbReference>
<evidence type="ECO:0000313" key="4">
    <source>
        <dbReference type="EMBL" id="CAH2351582.1"/>
    </source>
</evidence>
<dbReference type="AlphaFoldDB" id="A0A9P0QMR7"/>
<reference evidence="4" key="1">
    <citation type="submission" date="2022-03" db="EMBL/GenBank/DDBJ databases">
        <authorList>
            <person name="Legras J.-L."/>
            <person name="Devillers H."/>
            <person name="Grondin C."/>
        </authorList>
    </citation>
    <scope>NUCLEOTIDE SEQUENCE</scope>
    <source>
        <strain evidence="4">CLIB 1423</strain>
    </source>
</reference>
<sequence length="849" mass="97339">MLIACYGRILTCLLAIVMPVLTSSPYDDAVQLLTQYSRMHKPEYFYNQDNIENNLRIPQFNNVSRKYESSFRPAADIDITGTERAVELLQSYAVEHKDSKSYLILADIFMFGKNYVEPNYQQALKYYELAVENNKGNSASQERTEIETKHGVSLTSSIGHAYFMLGFIHSTGLFGEFPKNEALATLYYQFGMENGDTNSILALAYRNLNGIGTPVNCELALHYYTRLAHLGIKHLQRSEGKLASENGEDEDIEEFDLHYNIRLPDFNGGLYGNKVSESSTSIRSHSKIYMSSKQALNEYNLDINEHVYFDYYYNALSQYEGDLFTQRNHTKAFLILQECVEEGELNFGKSDYKNVDDVDRVFLSHCIALLGRIYMKGQGDILKGIPDYHKAYALLKTSLKVQKTHEALNDLGIMNELELTELTSNQTMAIVCYKEAIALKSADAAVNLAKYLTSLAEDQNVFKSKNKNYIYKLVQDAVYKGSNEALYYYGDFLQSGLTQEVEAEKDYNCENVVIYYKLFIDRLEKYFLPHLRYAFEELTRGNYQNALIGYSMAAEQGLENSQVSAAYLLYQPESLLTELLSKGKTFTKERVESATYYLELASAQNNLDATILLGDIYWKGVGDEDCLSKDYNKAFNYYSKGALQHSSHACFNLAMMYEYGLGPINNTVDFFMAKRYYDLSLKYNKNNKIPVNIALLRLRLKYLFNFGGSGNNLYGKGKGSKQNSDNGGWLKSFKSLGKKNEAELNQQEFSRADAHHQGTNYVEDEEEYDAGDFLVIFLTFMFFVVFFVQNFVRQFRRIRNNNQNNANAAINNNDNNDNNNRERAQNQFQWNGNQIRGNFGNFEFQFFAL</sequence>
<evidence type="ECO:0000256" key="1">
    <source>
        <dbReference type="ARBA" id="ARBA00038101"/>
    </source>
</evidence>
<dbReference type="Pfam" id="PF08238">
    <property type="entry name" value="Sel1"/>
    <property type="match status" value="7"/>
</dbReference>
<proteinExistence type="inferred from homology"/>
<keyword evidence="3" id="KW-0732">Signal</keyword>
<dbReference type="Gene3D" id="1.25.40.10">
    <property type="entry name" value="Tetratricopeptide repeat domain"/>
    <property type="match status" value="3"/>
</dbReference>
<comment type="similarity">
    <text evidence="1">Belongs to the sel-1 family.</text>
</comment>
<keyword evidence="5" id="KW-1185">Reference proteome</keyword>
<evidence type="ECO:0000313" key="5">
    <source>
        <dbReference type="Proteomes" id="UP000837801"/>
    </source>
</evidence>
<dbReference type="SUPFAM" id="SSF81901">
    <property type="entry name" value="HCP-like"/>
    <property type="match status" value="4"/>
</dbReference>
<feature type="transmembrane region" description="Helical" evidence="2">
    <location>
        <begin position="773"/>
        <end position="792"/>
    </location>
</feature>